<name>A0A7S8E9P2_9CHLR</name>
<evidence type="ECO:0000313" key="3">
    <source>
        <dbReference type="Proteomes" id="UP000594468"/>
    </source>
</evidence>
<dbReference type="EMBL" id="CP062983">
    <property type="protein sequence ID" value="QPC82823.1"/>
    <property type="molecule type" value="Genomic_DNA"/>
</dbReference>
<keyword evidence="1" id="KW-0812">Transmembrane</keyword>
<dbReference type="AlphaFoldDB" id="A0A7S8E9P2"/>
<sequence>MTRWHKWHQTAWLWAGLALGVIFSVGLVLARHTSISLQDARDIWTVYPHTLPDFDAGAAAFVKAMARDFAQAIQLARTGPLQTLLLNGWALLFGESQVILRLLNLLVSLLAFAALYRLGAYVGRPIALIVMGSIAAVMLLPFGMRLYAMMDVALFLWAMVAFLRWRDRPATGRLVLFSLLVLLMITAAAWLYLAMICAYVVGVALRLKWWRLASIITIIALLLMVTADWFFGVMTLSEPDWQRVADETAALREPLSPAVYTLPEDHPLLYYDRQMGLLNGVAVNVGWQAFSASELADIVDHMQQAPQIWAFVQQNDVGSQVLSVLSSGRQVTYEQSALDVLIARYDQEP</sequence>
<dbReference type="RefSeq" id="WP_195170892.1">
    <property type="nucleotide sequence ID" value="NZ_CP062983.1"/>
</dbReference>
<feature type="transmembrane region" description="Helical" evidence="1">
    <location>
        <begin position="121"/>
        <end position="140"/>
    </location>
</feature>
<protein>
    <recommendedName>
        <fullName evidence="4">Glycosyltransferase RgtA/B/C/D-like domain-containing protein</fullName>
    </recommendedName>
</protein>
<dbReference type="Proteomes" id="UP000594468">
    <property type="component" value="Chromosome"/>
</dbReference>
<evidence type="ECO:0000313" key="2">
    <source>
        <dbReference type="EMBL" id="QPC82823.1"/>
    </source>
</evidence>
<evidence type="ECO:0008006" key="4">
    <source>
        <dbReference type="Google" id="ProtNLM"/>
    </source>
</evidence>
<keyword evidence="1" id="KW-0472">Membrane</keyword>
<keyword evidence="3" id="KW-1185">Reference proteome</keyword>
<feature type="transmembrane region" description="Helical" evidence="1">
    <location>
        <begin position="98"/>
        <end position="116"/>
    </location>
</feature>
<proteinExistence type="predicted"/>
<accession>A0A7S8E9P2</accession>
<organism evidence="2 3">
    <name type="scientific">Phototrophicus methaneseepsis</name>
    <dbReference type="NCBI Taxonomy" id="2710758"/>
    <lineage>
        <taxon>Bacteria</taxon>
        <taxon>Bacillati</taxon>
        <taxon>Chloroflexota</taxon>
        <taxon>Candidatus Thermofontia</taxon>
        <taxon>Phototrophicales</taxon>
        <taxon>Phototrophicaceae</taxon>
        <taxon>Phototrophicus</taxon>
    </lineage>
</organism>
<dbReference type="KEGG" id="pmet:G4Y79_00155"/>
<feature type="transmembrane region" description="Helical" evidence="1">
    <location>
        <begin position="175"/>
        <end position="203"/>
    </location>
</feature>
<keyword evidence="1" id="KW-1133">Transmembrane helix</keyword>
<feature type="transmembrane region" description="Helical" evidence="1">
    <location>
        <begin position="12"/>
        <end position="30"/>
    </location>
</feature>
<evidence type="ECO:0000256" key="1">
    <source>
        <dbReference type="SAM" id="Phobius"/>
    </source>
</evidence>
<gene>
    <name evidence="2" type="ORF">G4Y79_00155</name>
</gene>
<reference evidence="2 3" key="1">
    <citation type="submission" date="2020-02" db="EMBL/GenBank/DDBJ databases">
        <authorList>
            <person name="Zheng R.K."/>
            <person name="Sun C.M."/>
        </authorList>
    </citation>
    <scope>NUCLEOTIDE SEQUENCE [LARGE SCALE GENOMIC DNA]</scope>
    <source>
        <strain evidence="3">rifampicinis</strain>
    </source>
</reference>
<feature type="transmembrane region" description="Helical" evidence="1">
    <location>
        <begin position="209"/>
        <end position="231"/>
    </location>
</feature>